<organism evidence="1 2">
    <name type="scientific">Actinotalea lenta</name>
    <dbReference type="NCBI Taxonomy" id="3064654"/>
    <lineage>
        <taxon>Bacteria</taxon>
        <taxon>Bacillati</taxon>
        <taxon>Actinomycetota</taxon>
        <taxon>Actinomycetes</taxon>
        <taxon>Micrococcales</taxon>
        <taxon>Cellulomonadaceae</taxon>
        <taxon>Actinotalea</taxon>
    </lineage>
</organism>
<name>A0ABT9DAB3_9CELL</name>
<gene>
    <name evidence="1" type="ORF">Q6348_03415</name>
</gene>
<proteinExistence type="predicted"/>
<evidence type="ECO:0000313" key="2">
    <source>
        <dbReference type="Proteomes" id="UP001232536"/>
    </source>
</evidence>
<dbReference type="EMBL" id="JAUQYP010000001">
    <property type="protein sequence ID" value="MDO8106241.1"/>
    <property type="molecule type" value="Genomic_DNA"/>
</dbReference>
<protein>
    <recommendedName>
        <fullName evidence="3">PGAP1-like protein</fullName>
    </recommendedName>
</protein>
<evidence type="ECO:0000313" key="1">
    <source>
        <dbReference type="EMBL" id="MDO8106241.1"/>
    </source>
</evidence>
<evidence type="ECO:0008006" key="3">
    <source>
        <dbReference type="Google" id="ProtNLM"/>
    </source>
</evidence>
<dbReference type="Gene3D" id="3.40.50.1820">
    <property type="entry name" value="alpha/beta hydrolase"/>
    <property type="match status" value="1"/>
</dbReference>
<dbReference type="InterPro" id="IPR029058">
    <property type="entry name" value="AB_hydrolase_fold"/>
</dbReference>
<dbReference type="RefSeq" id="WP_304599924.1">
    <property type="nucleotide sequence ID" value="NZ_JAUQYP010000001.1"/>
</dbReference>
<reference evidence="1 2" key="1">
    <citation type="submission" date="2023-07" db="EMBL/GenBank/DDBJ databases">
        <title>Description of novel actinomycetes strains, isolated from tidal flat sediment.</title>
        <authorList>
            <person name="Lu C."/>
        </authorList>
    </citation>
    <scope>NUCLEOTIDE SEQUENCE [LARGE SCALE GENOMIC DNA]</scope>
    <source>
        <strain evidence="1 2">SYSU T00b441</strain>
    </source>
</reference>
<accession>A0ABT9DAB3</accession>
<dbReference type="Proteomes" id="UP001232536">
    <property type="component" value="Unassembled WGS sequence"/>
</dbReference>
<sequence>MSDGITVRGGAGGVTAQIEELEALAAALGAAAHALATAVADRASAGTALVAAPALTVLDGPAGLVACEREARALGAGLRGVAVTYQEADTDVTVRLRAVASGMGHAWGELGPVSVPLVGLLGLQAASTLVWLRLSRWTPTPWGGALLGVGHPAVAGRSDPLGAIGRLLAGPGLLPRPPVLGRGSVETLTVGMSSYLHALLPGRQPVLRDPVPAGAGLLAGLAAAAAGPGRLVVTAGPHAVPAHVPHTEADVLSLVADQYAAGAADGLARVAVQRLEHADGSRSWVVAVPGTETWATGGANPLDALTDLELTAGVRDDVTALVTRAMDQAGVSPGEPVLLAGHSLGGMAVARIAADPVLARRYTVAGVLTAGSPVAGYDVPARTQVLQLEHAQDIVPGLRGLPDPDRVNRTTVVRDLGASADATERVIRAPGAAHALDRYRRTAELLPAADPSVQGFRRAAARVLGRDVVAARTWTFTGVRVPAQGCRP</sequence>
<comment type="caution">
    <text evidence="1">The sequence shown here is derived from an EMBL/GenBank/DDBJ whole genome shotgun (WGS) entry which is preliminary data.</text>
</comment>
<keyword evidence="2" id="KW-1185">Reference proteome</keyword>
<dbReference type="SUPFAM" id="SSF53474">
    <property type="entry name" value="alpha/beta-Hydrolases"/>
    <property type="match status" value="1"/>
</dbReference>